<dbReference type="Proteomes" id="UP000620550">
    <property type="component" value="Unassembled WGS sequence"/>
</dbReference>
<evidence type="ECO:0000313" key="1">
    <source>
        <dbReference type="EMBL" id="GHE30348.1"/>
    </source>
</evidence>
<dbReference type="EMBL" id="BNAF01000004">
    <property type="protein sequence ID" value="GHE30348.1"/>
    <property type="molecule type" value="Genomic_DNA"/>
</dbReference>
<gene>
    <name evidence="1" type="ORF">GCM10017764_11580</name>
</gene>
<organism evidence="1 2">
    <name type="scientific">Sphingobacterium griseoflavum</name>
    <dbReference type="NCBI Taxonomy" id="1474952"/>
    <lineage>
        <taxon>Bacteria</taxon>
        <taxon>Pseudomonadati</taxon>
        <taxon>Bacteroidota</taxon>
        <taxon>Sphingobacteriia</taxon>
        <taxon>Sphingobacteriales</taxon>
        <taxon>Sphingobacteriaceae</taxon>
        <taxon>Sphingobacterium</taxon>
    </lineage>
</organism>
<keyword evidence="2" id="KW-1185">Reference proteome</keyword>
<evidence type="ECO:0008006" key="3">
    <source>
        <dbReference type="Google" id="ProtNLM"/>
    </source>
</evidence>
<comment type="caution">
    <text evidence="1">The sequence shown here is derived from an EMBL/GenBank/DDBJ whole genome shotgun (WGS) entry which is preliminary data.</text>
</comment>
<reference evidence="2" key="1">
    <citation type="journal article" date="2019" name="Int. J. Syst. Evol. Microbiol.">
        <title>The Global Catalogue of Microorganisms (GCM) 10K type strain sequencing project: providing services to taxonomists for standard genome sequencing and annotation.</title>
        <authorList>
            <consortium name="The Broad Institute Genomics Platform"/>
            <consortium name="The Broad Institute Genome Sequencing Center for Infectious Disease"/>
            <person name="Wu L."/>
            <person name="Ma J."/>
        </authorList>
    </citation>
    <scope>NUCLEOTIDE SEQUENCE [LARGE SCALE GENOMIC DNA]</scope>
    <source>
        <strain evidence="2">CGMCC 1.12966</strain>
    </source>
</reference>
<name>A0ABQ3HSE5_9SPHI</name>
<protein>
    <recommendedName>
        <fullName evidence="3">DUF4202 domain-containing protein</fullName>
    </recommendedName>
</protein>
<accession>A0ABQ3HSE5</accession>
<proteinExistence type="predicted"/>
<evidence type="ECO:0000313" key="2">
    <source>
        <dbReference type="Proteomes" id="UP000620550"/>
    </source>
</evidence>
<dbReference type="PANTHER" id="PTHR41729">
    <property type="entry name" value="GLUTAMYL-TRNA SYNTHETASE"/>
    <property type="match status" value="1"/>
</dbReference>
<sequence length="214" mass="24930">MAFSFKNLYLGKTIDMSEKLQQAFERFDAYNKNDPNRFTWKGQDYPQEYFLALKLHEWVRKLDPQASQQLLLASRSQHIGRWESPRKNYPMDRSGYLLWRKELAQHHATTAGKILRELGYDETTMLATQQIILKRKIKVEADVQTMENALCLVFLQFQYADFFPKHEDKIVDILRKSLLKMDAHGHQFALQLPYSEAGLAHIQAALALLAAKGQ</sequence>
<dbReference type="InterPro" id="IPR025255">
    <property type="entry name" value="DUF4202"/>
</dbReference>
<dbReference type="Pfam" id="PF13875">
    <property type="entry name" value="DUF4202"/>
    <property type="match status" value="1"/>
</dbReference>
<dbReference type="PANTHER" id="PTHR41729:SF1">
    <property type="entry name" value="GLUTAMYL-TRNA SYNTHETASE"/>
    <property type="match status" value="1"/>
</dbReference>